<evidence type="ECO:0000313" key="8">
    <source>
        <dbReference type="Proteomes" id="UP001242480"/>
    </source>
</evidence>
<evidence type="ECO:0000259" key="6">
    <source>
        <dbReference type="Pfam" id="PF08241"/>
    </source>
</evidence>
<comment type="caution">
    <text evidence="7">The sequence shown here is derived from an EMBL/GenBank/DDBJ whole genome shotgun (WGS) entry which is preliminary data.</text>
</comment>
<comment type="catalytic activity">
    <reaction evidence="5">
        <text>a 3-(all-trans-polyprenyl)benzene-1,2-diol + S-adenosyl-L-methionine = a 2-methoxy-6-(all-trans-polyprenyl)phenol + S-adenosyl-L-homocysteine + H(+)</text>
        <dbReference type="Rhea" id="RHEA:31411"/>
        <dbReference type="Rhea" id="RHEA-COMP:9550"/>
        <dbReference type="Rhea" id="RHEA-COMP:9551"/>
        <dbReference type="ChEBI" id="CHEBI:15378"/>
        <dbReference type="ChEBI" id="CHEBI:57856"/>
        <dbReference type="ChEBI" id="CHEBI:59789"/>
        <dbReference type="ChEBI" id="CHEBI:62729"/>
        <dbReference type="ChEBI" id="CHEBI:62731"/>
        <dbReference type="EC" id="2.1.1.222"/>
    </reaction>
</comment>
<keyword evidence="1 5" id="KW-0489">Methyltransferase</keyword>
<keyword evidence="3 5" id="KW-0831">Ubiquinone biosynthesis</keyword>
<comment type="catalytic activity">
    <reaction evidence="5">
        <text>a 3-demethylubiquinol + S-adenosyl-L-methionine = a ubiquinol + S-adenosyl-L-homocysteine + H(+)</text>
        <dbReference type="Rhea" id="RHEA:44380"/>
        <dbReference type="Rhea" id="RHEA-COMP:9566"/>
        <dbReference type="Rhea" id="RHEA-COMP:10914"/>
        <dbReference type="ChEBI" id="CHEBI:15378"/>
        <dbReference type="ChEBI" id="CHEBI:17976"/>
        <dbReference type="ChEBI" id="CHEBI:57856"/>
        <dbReference type="ChEBI" id="CHEBI:59789"/>
        <dbReference type="ChEBI" id="CHEBI:84422"/>
        <dbReference type="EC" id="2.1.1.64"/>
    </reaction>
</comment>
<dbReference type="Pfam" id="PF08241">
    <property type="entry name" value="Methyltransf_11"/>
    <property type="match status" value="1"/>
</dbReference>
<dbReference type="RefSeq" id="WP_307267244.1">
    <property type="nucleotide sequence ID" value="NZ_JAUSVX010000001.1"/>
</dbReference>
<dbReference type="NCBIfam" id="TIGR01983">
    <property type="entry name" value="UbiG"/>
    <property type="match status" value="1"/>
</dbReference>
<dbReference type="HAMAP" id="MF_00472">
    <property type="entry name" value="UbiG"/>
    <property type="match status" value="1"/>
</dbReference>
<dbReference type="EC" id="2.1.1.222" evidence="5"/>
<feature type="binding site" evidence="5">
    <location>
        <position position="75"/>
    </location>
    <ligand>
        <name>S-adenosyl-L-methionine</name>
        <dbReference type="ChEBI" id="CHEBI:59789"/>
    </ligand>
</feature>
<comment type="function">
    <text evidence="5">O-methyltransferase that catalyzes the 2 O-methylation steps in the ubiquinone biosynthetic pathway.</text>
</comment>
<evidence type="ECO:0000256" key="1">
    <source>
        <dbReference type="ARBA" id="ARBA00022603"/>
    </source>
</evidence>
<evidence type="ECO:0000256" key="4">
    <source>
        <dbReference type="ARBA" id="ARBA00022691"/>
    </source>
</evidence>
<accession>A0ABU0IZT2</accession>
<organism evidence="7 8">
    <name type="scientific">Labrys wisconsinensis</name>
    <dbReference type="NCBI Taxonomy" id="425677"/>
    <lineage>
        <taxon>Bacteria</taxon>
        <taxon>Pseudomonadati</taxon>
        <taxon>Pseudomonadota</taxon>
        <taxon>Alphaproteobacteria</taxon>
        <taxon>Hyphomicrobiales</taxon>
        <taxon>Xanthobacteraceae</taxon>
        <taxon>Labrys</taxon>
    </lineage>
</organism>
<sequence length="256" mass="26974">MSGNANAAGRSVDAGEVERFGRLAADWWNPNGSMKALHRLNPVRLAYLRERIAARFGRDGVALDGLAGLRVADIGCGAGLLSEPLARLGADVTGIDAAAASIEAARLHAARSGLAIDYRCTTAEALAAGGDSFDVVLALEIVEHVPDPAAFLETCAGLVRPGGLLVVSTINRTLKAHALAIVAAERVLRWLPKGTHDWDKFVTPAEIEAAVTPAGLAVADRRGVVYDLLRGGWRLSSDLDVNYMMTMERPAPPAHA</sequence>
<dbReference type="InterPro" id="IPR029063">
    <property type="entry name" value="SAM-dependent_MTases_sf"/>
</dbReference>
<evidence type="ECO:0000256" key="3">
    <source>
        <dbReference type="ARBA" id="ARBA00022688"/>
    </source>
</evidence>
<dbReference type="GO" id="GO:0032259">
    <property type="term" value="P:methylation"/>
    <property type="evidence" value="ECO:0007669"/>
    <property type="project" value="UniProtKB-KW"/>
</dbReference>
<feature type="binding site" evidence="5">
    <location>
        <position position="139"/>
    </location>
    <ligand>
        <name>S-adenosyl-L-methionine</name>
        <dbReference type="ChEBI" id="CHEBI:59789"/>
    </ligand>
</feature>
<dbReference type="GO" id="GO:0102208">
    <property type="term" value="F:2-polyprenyl-6-hydroxyphenol methylase activity"/>
    <property type="evidence" value="ECO:0007669"/>
    <property type="project" value="UniProtKB-EC"/>
</dbReference>
<dbReference type="CDD" id="cd02440">
    <property type="entry name" value="AdoMet_MTases"/>
    <property type="match status" value="1"/>
</dbReference>
<dbReference type="PANTHER" id="PTHR43464:SF19">
    <property type="entry name" value="UBIQUINONE BIOSYNTHESIS O-METHYLTRANSFERASE, MITOCHONDRIAL"/>
    <property type="match status" value="1"/>
</dbReference>
<dbReference type="SUPFAM" id="SSF53335">
    <property type="entry name" value="S-adenosyl-L-methionine-dependent methyltransferases"/>
    <property type="match status" value="1"/>
</dbReference>
<evidence type="ECO:0000256" key="5">
    <source>
        <dbReference type="HAMAP-Rule" id="MF_00472"/>
    </source>
</evidence>
<dbReference type="Proteomes" id="UP001242480">
    <property type="component" value="Unassembled WGS sequence"/>
</dbReference>
<gene>
    <name evidence="5" type="primary">ubiG</name>
    <name evidence="7" type="ORF">QO011_000520</name>
</gene>
<dbReference type="EC" id="2.1.1.64" evidence="5"/>
<feature type="binding site" evidence="5">
    <location>
        <position position="96"/>
    </location>
    <ligand>
        <name>S-adenosyl-L-methionine</name>
        <dbReference type="ChEBI" id="CHEBI:59789"/>
    </ligand>
</feature>
<dbReference type="GO" id="GO:0061542">
    <property type="term" value="F:3-demethylubiquinol 3-O-methyltransferase activity"/>
    <property type="evidence" value="ECO:0007669"/>
    <property type="project" value="UniProtKB-EC"/>
</dbReference>
<protein>
    <recommendedName>
        <fullName evidence="5">Ubiquinone biosynthesis O-methyltransferase</fullName>
    </recommendedName>
    <alternativeName>
        <fullName evidence="5">2-polyprenyl-6-hydroxyphenol methylase</fullName>
        <ecNumber evidence="5">2.1.1.222</ecNumber>
    </alternativeName>
    <alternativeName>
        <fullName evidence="5">3-demethylubiquinone 3-O-methyltransferase</fullName>
        <ecNumber evidence="5">2.1.1.64</ecNumber>
    </alternativeName>
</protein>
<comment type="similarity">
    <text evidence="5">Belongs to the methyltransferase superfamily. UbiG/COQ3 family.</text>
</comment>
<feature type="domain" description="Methyltransferase type 11" evidence="6">
    <location>
        <begin position="73"/>
        <end position="167"/>
    </location>
</feature>
<keyword evidence="8" id="KW-1185">Reference proteome</keyword>
<dbReference type="Gene3D" id="3.40.50.150">
    <property type="entry name" value="Vaccinia Virus protein VP39"/>
    <property type="match status" value="1"/>
</dbReference>
<proteinExistence type="inferred from homology"/>
<keyword evidence="4 5" id="KW-0949">S-adenosyl-L-methionine</keyword>
<dbReference type="InterPro" id="IPR010233">
    <property type="entry name" value="UbiG_MeTrfase"/>
</dbReference>
<name>A0ABU0IZT2_9HYPH</name>
<comment type="pathway">
    <text evidence="5">Cofactor biosynthesis; ubiquinone biosynthesis.</text>
</comment>
<evidence type="ECO:0000313" key="7">
    <source>
        <dbReference type="EMBL" id="MDQ0467525.1"/>
    </source>
</evidence>
<reference evidence="7 8" key="1">
    <citation type="submission" date="2023-07" db="EMBL/GenBank/DDBJ databases">
        <title>Genomic Encyclopedia of Type Strains, Phase IV (KMG-IV): sequencing the most valuable type-strain genomes for metagenomic binning, comparative biology and taxonomic classification.</title>
        <authorList>
            <person name="Goeker M."/>
        </authorList>
    </citation>
    <scope>NUCLEOTIDE SEQUENCE [LARGE SCALE GENOMIC DNA]</scope>
    <source>
        <strain evidence="7 8">DSM 19619</strain>
    </source>
</reference>
<dbReference type="PANTHER" id="PTHR43464">
    <property type="entry name" value="METHYLTRANSFERASE"/>
    <property type="match status" value="1"/>
</dbReference>
<keyword evidence="2 5" id="KW-0808">Transferase</keyword>
<evidence type="ECO:0000256" key="2">
    <source>
        <dbReference type="ARBA" id="ARBA00022679"/>
    </source>
</evidence>
<dbReference type="EMBL" id="JAUSVX010000001">
    <property type="protein sequence ID" value="MDQ0467525.1"/>
    <property type="molecule type" value="Genomic_DNA"/>
</dbReference>
<feature type="binding site" evidence="5">
    <location>
        <position position="44"/>
    </location>
    <ligand>
        <name>S-adenosyl-L-methionine</name>
        <dbReference type="ChEBI" id="CHEBI:59789"/>
    </ligand>
</feature>
<dbReference type="InterPro" id="IPR013216">
    <property type="entry name" value="Methyltransf_11"/>
</dbReference>